<reference evidence="1" key="2">
    <citation type="journal article" date="2015" name="Data Brief">
        <title>Shoot transcriptome of the giant reed, Arundo donax.</title>
        <authorList>
            <person name="Barrero R.A."/>
            <person name="Guerrero F.D."/>
            <person name="Moolhuijzen P."/>
            <person name="Goolsby J.A."/>
            <person name="Tidwell J."/>
            <person name="Bellgard S.E."/>
            <person name="Bellgard M.I."/>
        </authorList>
    </citation>
    <scope>NUCLEOTIDE SEQUENCE</scope>
    <source>
        <tissue evidence="1">Shoot tissue taken approximately 20 cm above the soil surface</tissue>
    </source>
</reference>
<dbReference type="EMBL" id="GBRH01177393">
    <property type="protein sequence ID" value="JAE20503.1"/>
    <property type="molecule type" value="Transcribed_RNA"/>
</dbReference>
<protein>
    <submittedName>
        <fullName evidence="1">Uncharacterized protein</fullName>
    </submittedName>
</protein>
<sequence>MNCSPRRRLCGDGGSQKVLAAADLGGSLQPGISGTNLQMVYGMSLPPCIQGALSKIKLGVLASCVTTRATTASQAFVLWNFSILNVTFSAQV</sequence>
<evidence type="ECO:0000313" key="1">
    <source>
        <dbReference type="EMBL" id="JAE20503.1"/>
    </source>
</evidence>
<dbReference type="AlphaFoldDB" id="A0A0A9GII9"/>
<reference evidence="1" key="1">
    <citation type="submission" date="2014-09" db="EMBL/GenBank/DDBJ databases">
        <authorList>
            <person name="Magalhaes I.L.F."/>
            <person name="Oliveira U."/>
            <person name="Santos F.R."/>
            <person name="Vidigal T.H.D.A."/>
            <person name="Brescovit A.D."/>
            <person name="Santos A.J."/>
        </authorList>
    </citation>
    <scope>NUCLEOTIDE SEQUENCE</scope>
    <source>
        <tissue evidence="1">Shoot tissue taken approximately 20 cm above the soil surface</tissue>
    </source>
</reference>
<organism evidence="1">
    <name type="scientific">Arundo donax</name>
    <name type="common">Giant reed</name>
    <name type="synonym">Donax arundinaceus</name>
    <dbReference type="NCBI Taxonomy" id="35708"/>
    <lineage>
        <taxon>Eukaryota</taxon>
        <taxon>Viridiplantae</taxon>
        <taxon>Streptophyta</taxon>
        <taxon>Embryophyta</taxon>
        <taxon>Tracheophyta</taxon>
        <taxon>Spermatophyta</taxon>
        <taxon>Magnoliopsida</taxon>
        <taxon>Liliopsida</taxon>
        <taxon>Poales</taxon>
        <taxon>Poaceae</taxon>
        <taxon>PACMAD clade</taxon>
        <taxon>Arundinoideae</taxon>
        <taxon>Arundineae</taxon>
        <taxon>Arundo</taxon>
    </lineage>
</organism>
<proteinExistence type="predicted"/>
<name>A0A0A9GII9_ARUDO</name>
<accession>A0A0A9GII9</accession>